<gene>
    <name evidence="3" type="ORF">RDB_LOCUS136991</name>
</gene>
<dbReference type="EMBL" id="CAJMWZ010007195">
    <property type="protein sequence ID" value="CAE6534308.1"/>
    <property type="molecule type" value="Genomic_DNA"/>
</dbReference>
<proteinExistence type="predicted"/>
<feature type="region of interest" description="Disordered" evidence="1">
    <location>
        <begin position="1"/>
        <end position="37"/>
    </location>
</feature>
<name>A0A8H3DP04_9AGAM</name>
<sequence>MSKRRVQPQDSLPKQSRTKLSVDGSAQSKPTVRNYTPKIEKTKAVMNRLAEQKDYGIGDFLQHILEPETIDHLPRNSADALRSWIRGGSKQGTRPAEIVDAIYRHPAGITRDESRRLPHPSFQDLSPPSFSPAHANSHPRDASLLPPSNSGKLDAVHLNSREGLEEWMVRGTLTQVEREAEALADSKEGLARGAGITWDLLDNMSDLDQRDAMQSIAPIIWAIMSTIAFTHRPSRGGTDTGIALEAQPSARTGEPAPDHATRDNGSGNRRDSTLGIMFAISILLSFRNPLVNFVQSVVAVFLFACNTHKTVYRALNRVGLSTAHSTLHGHLKELGKSTREALKALGQHAYESAAGITQRPHQYFMLIFDNVNKYHNVSRNQTVGQKNQMKNGTAATAVVLEDVPPDAFNPKPYHENISKNARQGLNTKALFDDIDNEHLSQVGAGMVMHILLAYIPTLSRDLRDKVEEEFKTRYAKHCLRLRRSTTFSFGTSSIEENTPRGVSDVTHDLVSTQMEMKPSWFESLLILIGGDQLSIDRLHKAKRCKSAEQSAYELRSWILPIIQLWHMKLAYLRSIFRVHWFDSVRTHLLGLHHGAEALGRQVNPAVNDFYACHNVVKTVYEAMVLTATFIILQEESGKTSTDHNHMTDQLAAFFAAGGPFDKYSFAQLEGLATRVYSRFMTREAYSKTLSLPATIDKDYIYLTVQRALDCVSATETNPPAGTEHIPSTPTSHYIYPNADQMLGNLVLLMRDAFLYLEFASAIPEGDVGRVMEVVKMLRFSFWGSKAANYGRELLEMACQFKFEYPEALKTAILNNYLVNPSGLNGHWQEGDFFQEHSNKAIKSVFNTKNSDWDSSFLRDVVSVNIQGLSLLREKFLQFLGLDDTGSGRSRPNYHADINILAAHYLDEKAFTFHAGRVQDVLADDMVQIGYDRLDSGILSSFIEWTIAACTGLAEDEPDALEANVEGELGNIEAEIPLEPLIMHKGVLMTDDINIEILV</sequence>
<feature type="compositionally biased region" description="Polar residues" evidence="1">
    <location>
        <begin position="8"/>
        <end position="34"/>
    </location>
</feature>
<feature type="region of interest" description="Disordered" evidence="1">
    <location>
        <begin position="109"/>
        <end position="150"/>
    </location>
</feature>
<feature type="compositionally biased region" description="Basic and acidic residues" evidence="1">
    <location>
        <begin position="256"/>
        <end position="268"/>
    </location>
</feature>
<feature type="domain" description="DUF6589" evidence="2">
    <location>
        <begin position="421"/>
        <end position="886"/>
    </location>
</feature>
<evidence type="ECO:0000259" key="2">
    <source>
        <dbReference type="Pfam" id="PF20231"/>
    </source>
</evidence>
<evidence type="ECO:0000313" key="4">
    <source>
        <dbReference type="Proteomes" id="UP000663850"/>
    </source>
</evidence>
<feature type="region of interest" description="Disordered" evidence="1">
    <location>
        <begin position="247"/>
        <end position="268"/>
    </location>
</feature>
<dbReference type="InterPro" id="IPR046496">
    <property type="entry name" value="DUF6589"/>
</dbReference>
<dbReference type="Proteomes" id="UP000663850">
    <property type="component" value="Unassembled WGS sequence"/>
</dbReference>
<organism evidence="3 4">
    <name type="scientific">Rhizoctonia solani</name>
    <dbReference type="NCBI Taxonomy" id="456999"/>
    <lineage>
        <taxon>Eukaryota</taxon>
        <taxon>Fungi</taxon>
        <taxon>Dikarya</taxon>
        <taxon>Basidiomycota</taxon>
        <taxon>Agaricomycotina</taxon>
        <taxon>Agaricomycetes</taxon>
        <taxon>Cantharellales</taxon>
        <taxon>Ceratobasidiaceae</taxon>
        <taxon>Rhizoctonia</taxon>
    </lineage>
</organism>
<dbReference type="Pfam" id="PF20231">
    <property type="entry name" value="DUF6589"/>
    <property type="match status" value="1"/>
</dbReference>
<accession>A0A8H3DP04</accession>
<evidence type="ECO:0000256" key="1">
    <source>
        <dbReference type="SAM" id="MobiDB-lite"/>
    </source>
</evidence>
<dbReference type="AlphaFoldDB" id="A0A8H3DP04"/>
<reference evidence="3" key="1">
    <citation type="submission" date="2021-01" db="EMBL/GenBank/DDBJ databases">
        <authorList>
            <person name="Kaushik A."/>
        </authorList>
    </citation>
    <scope>NUCLEOTIDE SEQUENCE</scope>
    <source>
        <strain evidence="3">Type strain: AG8-Rh-89/</strain>
    </source>
</reference>
<protein>
    <recommendedName>
        <fullName evidence="2">DUF6589 domain-containing protein</fullName>
    </recommendedName>
</protein>
<evidence type="ECO:0000313" key="3">
    <source>
        <dbReference type="EMBL" id="CAE6534308.1"/>
    </source>
</evidence>
<comment type="caution">
    <text evidence="3">The sequence shown here is derived from an EMBL/GenBank/DDBJ whole genome shotgun (WGS) entry which is preliminary data.</text>
</comment>